<name>A0AAV7DQ92_ARIFI</name>
<keyword evidence="3" id="KW-1185">Reference proteome</keyword>
<evidence type="ECO:0000313" key="3">
    <source>
        <dbReference type="Proteomes" id="UP000825729"/>
    </source>
</evidence>
<feature type="compositionally biased region" description="Basic and acidic residues" evidence="1">
    <location>
        <begin position="1"/>
        <end position="32"/>
    </location>
</feature>
<comment type="caution">
    <text evidence="2">The sequence shown here is derived from an EMBL/GenBank/DDBJ whole genome shotgun (WGS) entry which is preliminary data.</text>
</comment>
<proteinExistence type="predicted"/>
<evidence type="ECO:0000256" key="1">
    <source>
        <dbReference type="SAM" id="MobiDB-lite"/>
    </source>
</evidence>
<dbReference type="Proteomes" id="UP000825729">
    <property type="component" value="Unassembled WGS sequence"/>
</dbReference>
<evidence type="ECO:0000313" key="2">
    <source>
        <dbReference type="EMBL" id="KAG9438381.1"/>
    </source>
</evidence>
<accession>A0AAV7DQ92</accession>
<sequence length="52" mass="6022">MLREKEEGRGREGKEGRKEDRSGREGKEESKSKGRRRKKFVVRISNSLSDGD</sequence>
<gene>
    <name evidence="2" type="ORF">H6P81_021677</name>
</gene>
<organism evidence="2 3">
    <name type="scientific">Aristolochia fimbriata</name>
    <name type="common">White veined hardy Dutchman's pipe vine</name>
    <dbReference type="NCBI Taxonomy" id="158543"/>
    <lineage>
        <taxon>Eukaryota</taxon>
        <taxon>Viridiplantae</taxon>
        <taxon>Streptophyta</taxon>
        <taxon>Embryophyta</taxon>
        <taxon>Tracheophyta</taxon>
        <taxon>Spermatophyta</taxon>
        <taxon>Magnoliopsida</taxon>
        <taxon>Magnoliidae</taxon>
        <taxon>Piperales</taxon>
        <taxon>Aristolochiaceae</taxon>
        <taxon>Aristolochia</taxon>
    </lineage>
</organism>
<reference evidence="2 3" key="1">
    <citation type="submission" date="2021-07" db="EMBL/GenBank/DDBJ databases">
        <title>The Aristolochia fimbriata genome: insights into angiosperm evolution, floral development and chemical biosynthesis.</title>
        <authorList>
            <person name="Jiao Y."/>
        </authorList>
    </citation>
    <scope>NUCLEOTIDE SEQUENCE [LARGE SCALE GENOMIC DNA]</scope>
    <source>
        <strain evidence="2">IBCAS-2021</strain>
        <tissue evidence="2">Leaf</tissue>
    </source>
</reference>
<dbReference type="EMBL" id="JAINDJ010000124">
    <property type="protein sequence ID" value="KAG9438381.1"/>
    <property type="molecule type" value="Genomic_DNA"/>
</dbReference>
<dbReference type="AlphaFoldDB" id="A0AAV7DQ92"/>
<protein>
    <submittedName>
        <fullName evidence="2">Uncharacterized protein</fullName>
    </submittedName>
</protein>
<feature type="region of interest" description="Disordered" evidence="1">
    <location>
        <begin position="1"/>
        <end position="52"/>
    </location>
</feature>